<reference evidence="3" key="2">
    <citation type="submission" date="2023-06" db="EMBL/GenBank/DDBJ databases">
        <authorList>
            <person name="Ma L."/>
            <person name="Liu K.-W."/>
            <person name="Li Z."/>
            <person name="Hsiao Y.-Y."/>
            <person name="Qi Y."/>
            <person name="Fu T."/>
            <person name="Tang G."/>
            <person name="Zhang D."/>
            <person name="Sun W.-H."/>
            <person name="Liu D.-K."/>
            <person name="Li Y."/>
            <person name="Chen G.-Z."/>
            <person name="Liu X.-D."/>
            <person name="Liao X.-Y."/>
            <person name="Jiang Y.-T."/>
            <person name="Yu X."/>
            <person name="Hao Y."/>
            <person name="Huang J."/>
            <person name="Zhao X.-W."/>
            <person name="Ke S."/>
            <person name="Chen Y.-Y."/>
            <person name="Wu W.-L."/>
            <person name="Hsu J.-L."/>
            <person name="Lin Y.-F."/>
            <person name="Huang M.-D."/>
            <person name="Li C.-Y."/>
            <person name="Huang L."/>
            <person name="Wang Z.-W."/>
            <person name="Zhao X."/>
            <person name="Zhong W.-Y."/>
            <person name="Peng D.-H."/>
            <person name="Ahmad S."/>
            <person name="Lan S."/>
            <person name="Zhang J.-S."/>
            <person name="Tsai W.-C."/>
            <person name="Van De Peer Y."/>
            <person name="Liu Z.-J."/>
        </authorList>
    </citation>
    <scope>NUCLEOTIDE SEQUENCE</scope>
    <source>
        <strain evidence="3">SCP</strain>
        <tissue evidence="3">Leaves</tissue>
    </source>
</reference>
<dbReference type="PANTHER" id="PTHR46033">
    <property type="entry name" value="PROTEIN MAIN-LIKE 2"/>
    <property type="match status" value="1"/>
</dbReference>
<feature type="domain" description="Aminotransferase-like plant mobile" evidence="2">
    <location>
        <begin position="144"/>
        <end position="365"/>
    </location>
</feature>
<dbReference type="EMBL" id="JAUJYN010000006">
    <property type="protein sequence ID" value="KAK1268216.1"/>
    <property type="molecule type" value="Genomic_DNA"/>
</dbReference>
<evidence type="ECO:0000256" key="1">
    <source>
        <dbReference type="SAM" id="MobiDB-lite"/>
    </source>
</evidence>
<comment type="caution">
    <text evidence="3">The sequence shown here is derived from an EMBL/GenBank/DDBJ whole genome shotgun (WGS) entry which is preliminary data.</text>
</comment>
<sequence>MAPKQRIPQTASLRRRQSERLAKSAPSTSIVSHAQEEEVEDEVVMSDEEGHEVEEEERQDILPVDSDVDEDSIRGPFLGGPETNELLLDYRHHIAYRVWNGKGDRSLRCRQPAKTLDSWDLEKESLTFTDRVKQSGLWPLAIDKTGFTIPVAYLSLLVDIDRTGSFGWGSATLAHIYRQLGIASRANCKQISGYLTLLEVWVYEHLLFLSPARPTYDDQTPWSDRWIRSRNIPGLQKNSVEVIRELLDIAAPDQVDWDPYRSVRDHRPLSEFTFFKGCLCINSIFEPYMPDRVLRQFGHIQTVPRSPIRPQRVAKRNRSSTGYKAEYGGSVEQLEQWHDSVLSVASRGDRVYQSWDAVPDYIKWFERMSHRFVQNPHNRKLAQMASTSDVDTMFGRPVFPRLTEGLSNGLSDSKFFAPKNQIP</sequence>
<dbReference type="InterPro" id="IPR044824">
    <property type="entry name" value="MAIN-like"/>
</dbReference>
<dbReference type="InterPro" id="IPR019557">
    <property type="entry name" value="AminoTfrase-like_pln_mobile"/>
</dbReference>
<feature type="region of interest" description="Disordered" evidence="1">
    <location>
        <begin position="1"/>
        <end position="57"/>
    </location>
</feature>
<dbReference type="GO" id="GO:0010073">
    <property type="term" value="P:meristem maintenance"/>
    <property type="evidence" value="ECO:0007669"/>
    <property type="project" value="InterPro"/>
</dbReference>
<keyword evidence="4" id="KW-1185">Reference proteome</keyword>
<accession>A0AAV9AV91</accession>
<dbReference type="PANTHER" id="PTHR46033:SF8">
    <property type="entry name" value="PROTEIN MAINTENANCE OF MERISTEMS-LIKE"/>
    <property type="match status" value="1"/>
</dbReference>
<dbReference type="Pfam" id="PF10536">
    <property type="entry name" value="PMD"/>
    <property type="match status" value="1"/>
</dbReference>
<evidence type="ECO:0000313" key="3">
    <source>
        <dbReference type="EMBL" id="KAK1268216.1"/>
    </source>
</evidence>
<name>A0AAV9AV91_ACOGR</name>
<organism evidence="3 4">
    <name type="scientific">Acorus gramineus</name>
    <name type="common">Dwarf sweet flag</name>
    <dbReference type="NCBI Taxonomy" id="55184"/>
    <lineage>
        <taxon>Eukaryota</taxon>
        <taxon>Viridiplantae</taxon>
        <taxon>Streptophyta</taxon>
        <taxon>Embryophyta</taxon>
        <taxon>Tracheophyta</taxon>
        <taxon>Spermatophyta</taxon>
        <taxon>Magnoliopsida</taxon>
        <taxon>Liliopsida</taxon>
        <taxon>Acoraceae</taxon>
        <taxon>Acorus</taxon>
    </lineage>
</organism>
<evidence type="ECO:0000313" key="4">
    <source>
        <dbReference type="Proteomes" id="UP001179952"/>
    </source>
</evidence>
<evidence type="ECO:0000259" key="2">
    <source>
        <dbReference type="Pfam" id="PF10536"/>
    </source>
</evidence>
<dbReference type="AlphaFoldDB" id="A0AAV9AV91"/>
<protein>
    <recommendedName>
        <fullName evidence="2">Aminotransferase-like plant mobile domain-containing protein</fullName>
    </recommendedName>
</protein>
<dbReference type="Proteomes" id="UP001179952">
    <property type="component" value="Unassembled WGS sequence"/>
</dbReference>
<proteinExistence type="predicted"/>
<gene>
    <name evidence="3" type="ORF">QJS04_geneDACA018500</name>
</gene>
<feature type="compositionally biased region" description="Acidic residues" evidence="1">
    <location>
        <begin position="37"/>
        <end position="57"/>
    </location>
</feature>
<reference evidence="3" key="1">
    <citation type="journal article" date="2023" name="Nat. Commun.">
        <title>Diploid and tetraploid genomes of Acorus and the evolution of monocots.</title>
        <authorList>
            <person name="Ma L."/>
            <person name="Liu K.W."/>
            <person name="Li Z."/>
            <person name="Hsiao Y.Y."/>
            <person name="Qi Y."/>
            <person name="Fu T."/>
            <person name="Tang G.D."/>
            <person name="Zhang D."/>
            <person name="Sun W.H."/>
            <person name="Liu D.K."/>
            <person name="Li Y."/>
            <person name="Chen G.Z."/>
            <person name="Liu X.D."/>
            <person name="Liao X.Y."/>
            <person name="Jiang Y.T."/>
            <person name="Yu X."/>
            <person name="Hao Y."/>
            <person name="Huang J."/>
            <person name="Zhao X.W."/>
            <person name="Ke S."/>
            <person name="Chen Y.Y."/>
            <person name="Wu W.L."/>
            <person name="Hsu J.L."/>
            <person name="Lin Y.F."/>
            <person name="Huang M.D."/>
            <person name="Li C.Y."/>
            <person name="Huang L."/>
            <person name="Wang Z.W."/>
            <person name="Zhao X."/>
            <person name="Zhong W.Y."/>
            <person name="Peng D.H."/>
            <person name="Ahmad S."/>
            <person name="Lan S."/>
            <person name="Zhang J.S."/>
            <person name="Tsai W.C."/>
            <person name="Van de Peer Y."/>
            <person name="Liu Z.J."/>
        </authorList>
    </citation>
    <scope>NUCLEOTIDE SEQUENCE</scope>
    <source>
        <strain evidence="3">SCP</strain>
    </source>
</reference>